<name>E6LMP7_9FIRM</name>
<dbReference type="EMBL" id="AEPW01000050">
    <property type="protein sequence ID" value="EFU76856.1"/>
    <property type="molecule type" value="Genomic_DNA"/>
</dbReference>
<proteinExistence type="predicted"/>
<protein>
    <submittedName>
        <fullName evidence="1">Uncharacterized protein</fullName>
    </submittedName>
</protein>
<dbReference type="AlphaFoldDB" id="E6LMP7"/>
<organism evidence="1 2">
    <name type="scientific">Lachnoanaerobaculum saburreum DSM 3986</name>
    <dbReference type="NCBI Taxonomy" id="887325"/>
    <lineage>
        <taxon>Bacteria</taxon>
        <taxon>Bacillati</taxon>
        <taxon>Bacillota</taxon>
        <taxon>Clostridia</taxon>
        <taxon>Lachnospirales</taxon>
        <taxon>Lachnospiraceae</taxon>
        <taxon>Lachnoanaerobaculum</taxon>
    </lineage>
</organism>
<dbReference type="Proteomes" id="UP000003434">
    <property type="component" value="Unassembled WGS sequence"/>
</dbReference>
<accession>E6LMP7</accession>
<dbReference type="HOGENOM" id="CLU_3291701_0_0_9"/>
<evidence type="ECO:0000313" key="2">
    <source>
        <dbReference type="Proteomes" id="UP000003434"/>
    </source>
</evidence>
<comment type="caution">
    <text evidence="1">The sequence shown here is derived from an EMBL/GenBank/DDBJ whole genome shotgun (WGS) entry which is preliminary data.</text>
</comment>
<sequence>MKYKAYSKNLRYTGDQMVREIKENVVTHVDYRGSGYASEC</sequence>
<evidence type="ECO:0000313" key="1">
    <source>
        <dbReference type="EMBL" id="EFU76856.1"/>
    </source>
</evidence>
<gene>
    <name evidence="1" type="ORF">HMPREF0381_1232</name>
</gene>
<reference evidence="1 2" key="1">
    <citation type="submission" date="2010-12" db="EMBL/GenBank/DDBJ databases">
        <authorList>
            <person name="Muzny D."/>
            <person name="Qin X."/>
            <person name="Deng J."/>
            <person name="Jiang H."/>
            <person name="Liu Y."/>
            <person name="Qu J."/>
            <person name="Song X.-Z."/>
            <person name="Zhang L."/>
            <person name="Thornton R."/>
            <person name="Coyle M."/>
            <person name="Francisco L."/>
            <person name="Jackson L."/>
            <person name="Javaid M."/>
            <person name="Korchina V."/>
            <person name="Kovar C."/>
            <person name="Mata R."/>
            <person name="Mathew T."/>
            <person name="Ngo R."/>
            <person name="Nguyen L."/>
            <person name="Nguyen N."/>
            <person name="Okwuonu G."/>
            <person name="Ongeri F."/>
            <person name="Pham C."/>
            <person name="Simmons D."/>
            <person name="Wilczek-Boney K."/>
            <person name="Hale W."/>
            <person name="Jakkamsetti A."/>
            <person name="Pham P."/>
            <person name="Ruth R."/>
            <person name="San Lucas F."/>
            <person name="Warren J."/>
            <person name="Zhang J."/>
            <person name="Zhao Z."/>
            <person name="Zhou C."/>
            <person name="Zhu D."/>
            <person name="Lee S."/>
            <person name="Bess C."/>
            <person name="Blankenburg K."/>
            <person name="Forbes L."/>
            <person name="Fu Q."/>
            <person name="Gubbala S."/>
            <person name="Hirani K."/>
            <person name="Jayaseelan J.C."/>
            <person name="Lara F."/>
            <person name="Munidasa M."/>
            <person name="Palculict T."/>
            <person name="Patil S."/>
            <person name="Pu L.-L."/>
            <person name="Saada N."/>
            <person name="Tang L."/>
            <person name="Weissenberger G."/>
            <person name="Zhu Y."/>
            <person name="Hemphill L."/>
            <person name="Shang Y."/>
            <person name="Youmans B."/>
            <person name="Ayvaz T."/>
            <person name="Ross M."/>
            <person name="Santibanez J."/>
            <person name="Aqrawi P."/>
            <person name="Gross S."/>
            <person name="Joshi V."/>
            <person name="Fowler G."/>
            <person name="Nazareth L."/>
            <person name="Reid J."/>
            <person name="Worley K."/>
            <person name="Petrosino J."/>
            <person name="Highlander S."/>
            <person name="Gibbs R."/>
        </authorList>
    </citation>
    <scope>NUCLEOTIDE SEQUENCE [LARGE SCALE GENOMIC DNA]</scope>
    <source>
        <strain evidence="1 2">DSM 3986</strain>
    </source>
</reference>